<organism evidence="2 3">
    <name type="scientific">Novosphingobium indicum</name>
    <dbReference type="NCBI Taxonomy" id="462949"/>
    <lineage>
        <taxon>Bacteria</taxon>
        <taxon>Pseudomonadati</taxon>
        <taxon>Pseudomonadota</taxon>
        <taxon>Alphaproteobacteria</taxon>
        <taxon>Sphingomonadales</taxon>
        <taxon>Sphingomonadaceae</taxon>
        <taxon>Novosphingobium</taxon>
    </lineage>
</organism>
<protein>
    <recommendedName>
        <fullName evidence="4">Single-stranded DNA-binding protein</fullName>
    </recommendedName>
</protein>
<name>A0ABQ2JLQ1_9SPHN</name>
<evidence type="ECO:0000313" key="3">
    <source>
        <dbReference type="Proteomes" id="UP000605099"/>
    </source>
</evidence>
<proteinExistence type="predicted"/>
<gene>
    <name evidence="2" type="ORF">GCM10011349_20310</name>
</gene>
<keyword evidence="3" id="KW-1185">Reference proteome</keyword>
<dbReference type="Proteomes" id="UP000605099">
    <property type="component" value="Unassembled WGS sequence"/>
</dbReference>
<feature type="region of interest" description="Disordered" evidence="1">
    <location>
        <begin position="124"/>
        <end position="160"/>
    </location>
</feature>
<evidence type="ECO:0000256" key="1">
    <source>
        <dbReference type="SAM" id="MobiDB-lite"/>
    </source>
</evidence>
<reference evidence="3" key="1">
    <citation type="journal article" date="2019" name="Int. J. Syst. Evol. Microbiol.">
        <title>The Global Catalogue of Microorganisms (GCM) 10K type strain sequencing project: providing services to taxonomists for standard genome sequencing and annotation.</title>
        <authorList>
            <consortium name="The Broad Institute Genomics Platform"/>
            <consortium name="The Broad Institute Genome Sequencing Center for Infectious Disease"/>
            <person name="Wu L."/>
            <person name="Ma J."/>
        </authorList>
    </citation>
    <scope>NUCLEOTIDE SEQUENCE [LARGE SCALE GENOMIC DNA]</scope>
    <source>
        <strain evidence="3">CGMCC 1.6784</strain>
    </source>
</reference>
<dbReference type="RefSeq" id="WP_188819569.1">
    <property type="nucleotide sequence ID" value="NZ_BMLK01000008.1"/>
</dbReference>
<feature type="region of interest" description="Disordered" evidence="1">
    <location>
        <begin position="216"/>
        <end position="242"/>
    </location>
</feature>
<comment type="caution">
    <text evidence="2">The sequence shown here is derived from an EMBL/GenBank/DDBJ whole genome shotgun (WGS) entry which is preliminary data.</text>
</comment>
<evidence type="ECO:0000313" key="2">
    <source>
        <dbReference type="EMBL" id="GGN49553.1"/>
    </source>
</evidence>
<accession>A0ABQ2JLQ1</accession>
<dbReference type="InterPro" id="IPR007499">
    <property type="entry name" value="ERF_bacteria_virus"/>
</dbReference>
<evidence type="ECO:0008006" key="4">
    <source>
        <dbReference type="Google" id="ProtNLM"/>
    </source>
</evidence>
<sequence length="242" mass="26876">MNAQTEIKPSIIGALAKALADVEGAQKNAENPHFKKTYADLSSVIAAIRPVAKHGIWYRQVPKRDPDGALIETFYIHESGDELSAGEMFVPTNKRDPQGFGSAVTYCRRYALQTAFGIATEDDDAEAAMRGAERRDPSNGRQGNGNQRHEQHQDRQQQGPELISEAQWSRIVDILDNLKLNPAPYLDHFKVNNLKQLTSAQAMKVINNLEDKFAEKAKEQTNRAGQSDGGDFNDINPDDVPF</sequence>
<dbReference type="Pfam" id="PF04404">
    <property type="entry name" value="ERF"/>
    <property type="match status" value="1"/>
</dbReference>
<dbReference type="EMBL" id="BMLK01000008">
    <property type="protein sequence ID" value="GGN49553.1"/>
    <property type="molecule type" value="Genomic_DNA"/>
</dbReference>